<dbReference type="EMBL" id="FMWD01000010">
    <property type="protein sequence ID" value="SCZ65805.1"/>
    <property type="molecule type" value="Genomic_DNA"/>
</dbReference>
<dbReference type="RefSeq" id="WP_092998554.1">
    <property type="nucleotide sequence ID" value="NZ_FMWD01000010.1"/>
</dbReference>
<dbReference type="Proteomes" id="UP000199648">
    <property type="component" value="Unassembled WGS sequence"/>
</dbReference>
<accession>A0A1G5QVE1</accession>
<dbReference type="STRING" id="415747.SAMN03097708_02882"/>
<gene>
    <name evidence="1" type="ORF">SAMN03097708_02882</name>
</gene>
<sequence length="130" mass="14346">MKQSMLLDKYPIHSLELDKSETTCENVDAIIAFLKERVEAHPISQYIAVFDHHAHTSALPDGEIAAEIRAAKILVFCFGPNLLSPGVTAVRPRSIGVTELADKFVVNFMEAPMPVANDAMKEWAQALRNA</sequence>
<protein>
    <submittedName>
        <fullName evidence="1">Uncharacterized protein</fullName>
    </submittedName>
</protein>
<evidence type="ECO:0000313" key="2">
    <source>
        <dbReference type="Proteomes" id="UP000199648"/>
    </source>
</evidence>
<reference evidence="1 2" key="1">
    <citation type="submission" date="2016-10" db="EMBL/GenBank/DDBJ databases">
        <authorList>
            <person name="de Groot N.N."/>
        </authorList>
    </citation>
    <scope>NUCLEOTIDE SEQUENCE [LARGE SCALE GENOMIC DNA]</scope>
    <source>
        <strain evidence="1 2">HLD2</strain>
    </source>
</reference>
<proteinExistence type="predicted"/>
<evidence type="ECO:0000313" key="1">
    <source>
        <dbReference type="EMBL" id="SCZ65805.1"/>
    </source>
</evidence>
<dbReference type="Pfam" id="PF21651">
    <property type="entry name" value="DUF6858"/>
    <property type="match status" value="1"/>
</dbReference>
<name>A0A1G5QVE1_9GAMM</name>
<organism evidence="1 2">
    <name type="scientific">Thiohalomonas denitrificans</name>
    <dbReference type="NCBI Taxonomy" id="415747"/>
    <lineage>
        <taxon>Bacteria</taxon>
        <taxon>Pseudomonadati</taxon>
        <taxon>Pseudomonadota</taxon>
        <taxon>Gammaproteobacteria</taxon>
        <taxon>Thiohalomonadales</taxon>
        <taxon>Thiohalomonadaceae</taxon>
        <taxon>Thiohalomonas</taxon>
    </lineage>
</organism>
<dbReference type="InterPro" id="IPR049204">
    <property type="entry name" value="DUF6858"/>
</dbReference>
<dbReference type="OrthoDB" id="597829at2"/>
<dbReference type="AlphaFoldDB" id="A0A1G5QVE1"/>
<keyword evidence="2" id="KW-1185">Reference proteome</keyword>